<dbReference type="PROSITE" id="PS51257">
    <property type="entry name" value="PROKAR_LIPOPROTEIN"/>
    <property type="match status" value="1"/>
</dbReference>
<dbReference type="RefSeq" id="WP_084139090.1">
    <property type="nucleotide sequence ID" value="NZ_FRCP01000006.1"/>
</dbReference>
<sequence>MKKRIVFLLSLLMVLSLMGCSKSKEATKSVDPAIMYEEAAKKMADLKDMAATANLKMAMIQGEETMDMSMDMDIKMTGAGTEDMKYLADTKMSMLGMDLDMKMFYTDGYYYVETFGQKMKYAMNYADMLDKVNESTMQTGDLSKYMKDIVATKEGDNTIVTFKLDGEKMTEYIKNMLADLGTDIDSGSYSGIEGNVETTINKDGYFSAVKMSLVLDLDVEGQAMKMNMDMDMVYRNPGKSVEAIELPDLEGYTEVDPSEIY</sequence>
<dbReference type="InterPro" id="IPR046720">
    <property type="entry name" value="DUF6612"/>
</dbReference>
<keyword evidence="1" id="KW-0732">Signal</keyword>
<dbReference type="EMBL" id="FRCP01000006">
    <property type="protein sequence ID" value="SHM13605.1"/>
    <property type="molecule type" value="Genomic_DNA"/>
</dbReference>
<evidence type="ECO:0008006" key="4">
    <source>
        <dbReference type="Google" id="ProtNLM"/>
    </source>
</evidence>
<feature type="signal peptide" evidence="1">
    <location>
        <begin position="1"/>
        <end position="19"/>
    </location>
</feature>
<reference evidence="2 3" key="1">
    <citation type="submission" date="2016-11" db="EMBL/GenBank/DDBJ databases">
        <authorList>
            <person name="Jaros S."/>
            <person name="Januszkiewicz K."/>
            <person name="Wedrychowicz H."/>
        </authorList>
    </citation>
    <scope>NUCLEOTIDE SEQUENCE [LARGE SCALE GENOMIC DNA]</scope>
    <source>
        <strain evidence="2 3">DSM 15930</strain>
    </source>
</reference>
<evidence type="ECO:0000313" key="3">
    <source>
        <dbReference type="Proteomes" id="UP000184038"/>
    </source>
</evidence>
<keyword evidence="3" id="KW-1185">Reference proteome</keyword>
<proteinExistence type="predicted"/>
<gene>
    <name evidence="2" type="ORF">SAMN02746066_00964</name>
</gene>
<dbReference type="Pfam" id="PF20316">
    <property type="entry name" value="DUF6612"/>
    <property type="match status" value="1"/>
</dbReference>
<dbReference type="OrthoDB" id="1935249at2"/>
<dbReference type="AlphaFoldDB" id="A0A1M7GBV8"/>
<dbReference type="Gene3D" id="2.50.20.20">
    <property type="match status" value="1"/>
</dbReference>
<evidence type="ECO:0000256" key="1">
    <source>
        <dbReference type="SAM" id="SignalP"/>
    </source>
</evidence>
<dbReference type="Proteomes" id="UP000184038">
    <property type="component" value="Unassembled WGS sequence"/>
</dbReference>
<name>A0A1M7GBV8_9FIRM</name>
<protein>
    <recommendedName>
        <fullName evidence="4">Lipoprotein</fullName>
    </recommendedName>
</protein>
<accession>A0A1M7GBV8</accession>
<organism evidence="2 3">
    <name type="scientific">Anaerosporobacter mobilis DSM 15930</name>
    <dbReference type="NCBI Taxonomy" id="1120996"/>
    <lineage>
        <taxon>Bacteria</taxon>
        <taxon>Bacillati</taxon>
        <taxon>Bacillota</taxon>
        <taxon>Clostridia</taxon>
        <taxon>Lachnospirales</taxon>
        <taxon>Lachnospiraceae</taxon>
        <taxon>Anaerosporobacter</taxon>
    </lineage>
</organism>
<evidence type="ECO:0000313" key="2">
    <source>
        <dbReference type="EMBL" id="SHM13605.1"/>
    </source>
</evidence>
<feature type="chain" id="PRO_5039539536" description="Lipoprotein" evidence="1">
    <location>
        <begin position="20"/>
        <end position="261"/>
    </location>
</feature>
<dbReference type="STRING" id="1120996.SAMN02746066_00964"/>